<dbReference type="Proteomes" id="UP001153636">
    <property type="component" value="Chromosome 5"/>
</dbReference>
<organism evidence="2 3">
    <name type="scientific">Psylliodes chrysocephalus</name>
    <dbReference type="NCBI Taxonomy" id="3402493"/>
    <lineage>
        <taxon>Eukaryota</taxon>
        <taxon>Metazoa</taxon>
        <taxon>Ecdysozoa</taxon>
        <taxon>Arthropoda</taxon>
        <taxon>Hexapoda</taxon>
        <taxon>Insecta</taxon>
        <taxon>Pterygota</taxon>
        <taxon>Neoptera</taxon>
        <taxon>Endopterygota</taxon>
        <taxon>Coleoptera</taxon>
        <taxon>Polyphaga</taxon>
        <taxon>Cucujiformia</taxon>
        <taxon>Chrysomeloidea</taxon>
        <taxon>Chrysomelidae</taxon>
        <taxon>Galerucinae</taxon>
        <taxon>Alticini</taxon>
        <taxon>Psylliodes</taxon>
    </lineage>
</organism>
<keyword evidence="3" id="KW-1185">Reference proteome</keyword>
<reference evidence="2" key="1">
    <citation type="submission" date="2022-01" db="EMBL/GenBank/DDBJ databases">
        <authorList>
            <person name="King R."/>
        </authorList>
    </citation>
    <scope>NUCLEOTIDE SEQUENCE</scope>
</reference>
<sequence length="194" mass="21899">MKKILNTKKNEEPLRPLSPQPGPSKVYISTSVQEESEEKESSAANESDSTLDSDNSVSMSVDESTDMSSEKHLAIVVRYNKHFIIKDHFLGLILVNDASAQNLYNVITHFFSENNIPYKENLVGFAADLYVMKCICHSLALCASYVCEKLPDDAEKLVQHRPLAGQYKFYTAIKEPEETANQLLHEYSKHSIKL</sequence>
<dbReference type="AlphaFoldDB" id="A0A9P0D2E3"/>
<feature type="compositionally biased region" description="Polar residues" evidence="1">
    <location>
        <begin position="50"/>
        <end position="62"/>
    </location>
</feature>
<dbReference type="PANTHER" id="PTHR46880">
    <property type="entry name" value="RAS-ASSOCIATING DOMAIN-CONTAINING PROTEIN"/>
    <property type="match status" value="1"/>
</dbReference>
<evidence type="ECO:0000313" key="2">
    <source>
        <dbReference type="EMBL" id="CAH1110608.1"/>
    </source>
</evidence>
<name>A0A9P0D2E3_9CUCU</name>
<gene>
    <name evidence="2" type="ORF">PSYICH_LOCUS11087</name>
</gene>
<dbReference type="OrthoDB" id="6783358at2759"/>
<dbReference type="EMBL" id="OV651817">
    <property type="protein sequence ID" value="CAH1110608.1"/>
    <property type="molecule type" value="Genomic_DNA"/>
</dbReference>
<accession>A0A9P0D2E3</accession>
<dbReference type="PANTHER" id="PTHR46880:SF5">
    <property type="entry name" value="DUF4371 DOMAIN-CONTAINING PROTEIN"/>
    <property type="match status" value="1"/>
</dbReference>
<proteinExistence type="predicted"/>
<feature type="region of interest" description="Disordered" evidence="1">
    <location>
        <begin position="1"/>
        <end position="64"/>
    </location>
</feature>
<protein>
    <submittedName>
        <fullName evidence="2">Uncharacterized protein</fullName>
    </submittedName>
</protein>
<evidence type="ECO:0000313" key="3">
    <source>
        <dbReference type="Proteomes" id="UP001153636"/>
    </source>
</evidence>
<evidence type="ECO:0000256" key="1">
    <source>
        <dbReference type="SAM" id="MobiDB-lite"/>
    </source>
</evidence>